<dbReference type="SMART" id="SM00382">
    <property type="entry name" value="AAA"/>
    <property type="match status" value="1"/>
</dbReference>
<dbReference type="InterPro" id="IPR003593">
    <property type="entry name" value="AAA+_ATPase"/>
</dbReference>
<dbReference type="Gene3D" id="3.40.50.300">
    <property type="entry name" value="P-loop containing nucleotide triphosphate hydrolases"/>
    <property type="match status" value="1"/>
</dbReference>
<keyword evidence="3" id="KW-1003">Cell membrane</keyword>
<dbReference type="InterPro" id="IPR003439">
    <property type="entry name" value="ABC_transporter-like_ATP-bd"/>
</dbReference>
<dbReference type="InterPro" id="IPR039421">
    <property type="entry name" value="Type_1_exporter"/>
</dbReference>
<accession>A0A6J6NQW3</accession>
<protein>
    <submittedName>
        <fullName evidence="12">Unannotated protein</fullName>
    </submittedName>
</protein>
<proteinExistence type="predicted"/>
<dbReference type="AlphaFoldDB" id="A0A6J6NQW3"/>
<dbReference type="PROSITE" id="PS50893">
    <property type="entry name" value="ABC_TRANSPORTER_2"/>
    <property type="match status" value="1"/>
</dbReference>
<dbReference type="PANTHER" id="PTHR43394">
    <property type="entry name" value="ATP-DEPENDENT PERMEASE MDL1, MITOCHONDRIAL"/>
    <property type="match status" value="1"/>
</dbReference>
<dbReference type="GO" id="GO:0016887">
    <property type="term" value="F:ATP hydrolysis activity"/>
    <property type="evidence" value="ECO:0007669"/>
    <property type="project" value="InterPro"/>
</dbReference>
<feature type="transmembrane region" description="Helical" evidence="9">
    <location>
        <begin position="81"/>
        <end position="103"/>
    </location>
</feature>
<evidence type="ECO:0000256" key="7">
    <source>
        <dbReference type="ARBA" id="ARBA00022989"/>
    </source>
</evidence>
<evidence type="ECO:0000256" key="6">
    <source>
        <dbReference type="ARBA" id="ARBA00022840"/>
    </source>
</evidence>
<dbReference type="Gene3D" id="1.20.1560.10">
    <property type="entry name" value="ABC transporter type 1, transmembrane domain"/>
    <property type="match status" value="1"/>
</dbReference>
<dbReference type="Pfam" id="PF00664">
    <property type="entry name" value="ABC_membrane"/>
    <property type="match status" value="1"/>
</dbReference>
<evidence type="ECO:0000256" key="8">
    <source>
        <dbReference type="ARBA" id="ARBA00023136"/>
    </source>
</evidence>
<dbReference type="InterPro" id="IPR036640">
    <property type="entry name" value="ABC1_TM_sf"/>
</dbReference>
<feature type="transmembrane region" description="Helical" evidence="9">
    <location>
        <begin position="265"/>
        <end position="286"/>
    </location>
</feature>
<keyword evidence="5" id="KW-0547">Nucleotide-binding</keyword>
<dbReference type="EMBL" id="CAEZXL010000083">
    <property type="protein sequence ID" value="CAB4687135.1"/>
    <property type="molecule type" value="Genomic_DNA"/>
</dbReference>
<keyword evidence="4 9" id="KW-0812">Transmembrane</keyword>
<dbReference type="Pfam" id="PF00005">
    <property type="entry name" value="ABC_tran"/>
    <property type="match status" value="1"/>
</dbReference>
<reference evidence="12" key="1">
    <citation type="submission" date="2020-05" db="EMBL/GenBank/DDBJ databases">
        <authorList>
            <person name="Chiriac C."/>
            <person name="Salcher M."/>
            <person name="Ghai R."/>
            <person name="Kavagutti S V."/>
        </authorList>
    </citation>
    <scope>NUCLEOTIDE SEQUENCE</scope>
</reference>
<name>A0A6J6NQW3_9ZZZZ</name>
<evidence type="ECO:0000256" key="5">
    <source>
        <dbReference type="ARBA" id="ARBA00022741"/>
    </source>
</evidence>
<feature type="transmembrane region" description="Helical" evidence="9">
    <location>
        <begin position="41"/>
        <end position="66"/>
    </location>
</feature>
<keyword evidence="2" id="KW-0813">Transport</keyword>
<dbReference type="GO" id="GO:0005886">
    <property type="term" value="C:plasma membrane"/>
    <property type="evidence" value="ECO:0007669"/>
    <property type="project" value="UniProtKB-SubCell"/>
</dbReference>
<dbReference type="GO" id="GO:0005524">
    <property type="term" value="F:ATP binding"/>
    <property type="evidence" value="ECO:0007669"/>
    <property type="project" value="UniProtKB-KW"/>
</dbReference>
<feature type="transmembrane region" description="Helical" evidence="9">
    <location>
        <begin position="163"/>
        <end position="179"/>
    </location>
</feature>
<evidence type="ECO:0000256" key="2">
    <source>
        <dbReference type="ARBA" id="ARBA00022448"/>
    </source>
</evidence>
<dbReference type="PROSITE" id="PS00211">
    <property type="entry name" value="ABC_TRANSPORTER_1"/>
    <property type="match status" value="1"/>
</dbReference>
<dbReference type="InterPro" id="IPR027417">
    <property type="entry name" value="P-loop_NTPase"/>
</dbReference>
<feature type="domain" description="ABC transporter" evidence="10">
    <location>
        <begin position="361"/>
        <end position="595"/>
    </location>
</feature>
<comment type="subcellular location">
    <subcellularLocation>
        <location evidence="1">Cell membrane</location>
        <topology evidence="1">Multi-pass membrane protein</topology>
    </subcellularLocation>
</comment>
<evidence type="ECO:0000256" key="3">
    <source>
        <dbReference type="ARBA" id="ARBA00022475"/>
    </source>
</evidence>
<keyword evidence="6" id="KW-0067">ATP-binding</keyword>
<evidence type="ECO:0000313" key="12">
    <source>
        <dbReference type="EMBL" id="CAB4687135.1"/>
    </source>
</evidence>
<dbReference type="InterPro" id="IPR017871">
    <property type="entry name" value="ABC_transporter-like_CS"/>
</dbReference>
<evidence type="ECO:0000259" key="10">
    <source>
        <dbReference type="PROSITE" id="PS50893"/>
    </source>
</evidence>
<organism evidence="12">
    <name type="scientific">freshwater metagenome</name>
    <dbReference type="NCBI Taxonomy" id="449393"/>
    <lineage>
        <taxon>unclassified sequences</taxon>
        <taxon>metagenomes</taxon>
        <taxon>ecological metagenomes</taxon>
    </lineage>
</organism>
<dbReference type="GO" id="GO:0015421">
    <property type="term" value="F:ABC-type oligopeptide transporter activity"/>
    <property type="evidence" value="ECO:0007669"/>
    <property type="project" value="TreeGrafter"/>
</dbReference>
<sequence length="601" mass="66518">MSMQGVQNEEKIHLNKEEQARVRERSLKLLGEIVRPVRSRLFISLALVMTSQALRVSGPFLIAMVIEKALPAAQAGDFSVLYWTVGGIFATTVLAGVTIAFFMRFAAKVNQDIMFGLRKRLFRHTQNLSIEFHETYTSGRVIARQTSDLDSIKELLDSGGSEMISGILFMLFTAIALITLDFSSFLIMLVSFIPLFFLTRWFQKNTRINYRKTRVASAKLIVHFVETMTGIRAVKAFRKEKRNEDTYKELVEDYRFVNAKVIQLFGIYDPGLIMIGNITVSFVLLWGGYRVIQGDLGIGVLVAAILYARSFYDPMENIAMFYNSYQSANSALEKISGVLEEEPSVPDPVDSLPLAPRKGHLNFNTVEFAYSNGKVVLPTFNLDIPAGQTIALVGTTGAGKSTMAKLISRFYDPSSGTVELDGVDLRKLKDDDLRKAIVMVTQEAYLFSGTVAENISLGKPGATREEVEASAKAVGAHEFILSLPDGYDTDVNKRGGRVSAGQRQLISFARAFIADPTVLILDEATSSLDIPSERMVQHGLQTLLAGRTAIIIAHRLSTVSIADRVIVMEHGKMIEDDTPAKLIAGTGKFAKMHKAWRDSLV</sequence>
<evidence type="ECO:0000259" key="11">
    <source>
        <dbReference type="PROSITE" id="PS50929"/>
    </source>
</evidence>
<gene>
    <name evidence="12" type="ORF">UFOPK2373_00581</name>
</gene>
<dbReference type="FunFam" id="3.40.50.300:FF:000299">
    <property type="entry name" value="ABC transporter ATP-binding protein/permease"/>
    <property type="match status" value="1"/>
</dbReference>
<dbReference type="PROSITE" id="PS50929">
    <property type="entry name" value="ABC_TM1F"/>
    <property type="match status" value="1"/>
</dbReference>
<dbReference type="SUPFAM" id="SSF52540">
    <property type="entry name" value="P-loop containing nucleoside triphosphate hydrolases"/>
    <property type="match status" value="1"/>
</dbReference>
<dbReference type="SUPFAM" id="SSF90123">
    <property type="entry name" value="ABC transporter transmembrane region"/>
    <property type="match status" value="1"/>
</dbReference>
<keyword evidence="8 9" id="KW-0472">Membrane</keyword>
<evidence type="ECO:0000256" key="4">
    <source>
        <dbReference type="ARBA" id="ARBA00022692"/>
    </source>
</evidence>
<evidence type="ECO:0000256" key="9">
    <source>
        <dbReference type="SAM" id="Phobius"/>
    </source>
</evidence>
<evidence type="ECO:0000256" key="1">
    <source>
        <dbReference type="ARBA" id="ARBA00004651"/>
    </source>
</evidence>
<feature type="domain" description="ABC transmembrane type-1" evidence="11">
    <location>
        <begin position="42"/>
        <end position="327"/>
    </location>
</feature>
<feature type="transmembrane region" description="Helical" evidence="9">
    <location>
        <begin position="185"/>
        <end position="202"/>
    </location>
</feature>
<dbReference type="PANTHER" id="PTHR43394:SF1">
    <property type="entry name" value="ATP-BINDING CASSETTE SUB-FAMILY B MEMBER 10, MITOCHONDRIAL"/>
    <property type="match status" value="1"/>
</dbReference>
<dbReference type="CDD" id="cd18546">
    <property type="entry name" value="ABC_6TM_Rv0194_D2_like"/>
    <property type="match status" value="1"/>
</dbReference>
<keyword evidence="7 9" id="KW-1133">Transmembrane helix</keyword>
<dbReference type="InterPro" id="IPR011527">
    <property type="entry name" value="ABC1_TM_dom"/>
</dbReference>